<dbReference type="Proteomes" id="UP000430564">
    <property type="component" value="Unassembled WGS sequence"/>
</dbReference>
<dbReference type="OrthoDB" id="9812349at2"/>
<keyword evidence="1" id="KW-0812">Transmembrane</keyword>
<feature type="transmembrane region" description="Helical" evidence="1">
    <location>
        <begin position="44"/>
        <end position="64"/>
    </location>
</feature>
<evidence type="ECO:0000313" key="3">
    <source>
        <dbReference type="Proteomes" id="UP000430564"/>
    </source>
</evidence>
<keyword evidence="1" id="KW-1133">Transmembrane helix</keyword>
<evidence type="ECO:0000313" key="2">
    <source>
        <dbReference type="EMBL" id="KAB7660148.1"/>
    </source>
</evidence>
<dbReference type="GO" id="GO:0016020">
    <property type="term" value="C:membrane"/>
    <property type="evidence" value="ECO:0007669"/>
    <property type="project" value="InterPro"/>
</dbReference>
<organism evidence="2 3">
    <name type="scientific">Sutterella seckii</name>
    <dbReference type="NCBI Taxonomy" id="1944635"/>
    <lineage>
        <taxon>Bacteria</taxon>
        <taxon>Pseudomonadati</taxon>
        <taxon>Pseudomonadota</taxon>
        <taxon>Betaproteobacteria</taxon>
        <taxon>Burkholderiales</taxon>
        <taxon>Sutterellaceae</taxon>
        <taxon>Sutterella</taxon>
    </lineage>
</organism>
<feature type="transmembrane region" description="Helical" evidence="1">
    <location>
        <begin position="84"/>
        <end position="101"/>
    </location>
</feature>
<evidence type="ECO:0000256" key="1">
    <source>
        <dbReference type="SAM" id="Phobius"/>
    </source>
</evidence>
<sequence>MPQMDRCAVLDRAGSGLMPAVSAFAWFGLVFLRVFNPQIRADRAAFARGLILWAALGFAAWLLMDPIADAEWILDKALLRIAMIYSWASGFWSFALFVLTARRCHDCGISGGWALLVGIPLVNLLVLAAGLFLPGARDAALVWKKDFEL</sequence>
<dbReference type="AlphaFoldDB" id="A0A6I1EIX2"/>
<reference evidence="2 3" key="1">
    <citation type="submission" date="2019-10" db="EMBL/GenBank/DDBJ databases">
        <title>Genome diversity of Sutterella seckii.</title>
        <authorList>
            <person name="Chaplin A.V."/>
            <person name="Sokolova S.R."/>
            <person name="Mosin K.A."/>
            <person name="Ivanova E.L."/>
            <person name="Kochetkova T.O."/>
            <person name="Goltsov A.Y."/>
            <person name="Trofimov D.Y."/>
            <person name="Efimov B.A."/>
        </authorList>
    </citation>
    <scope>NUCLEOTIDE SEQUENCE [LARGE SCALE GENOMIC DNA]</scope>
    <source>
        <strain evidence="2 3">ASD393</strain>
    </source>
</reference>
<feature type="transmembrane region" description="Helical" evidence="1">
    <location>
        <begin position="12"/>
        <end position="32"/>
    </location>
</feature>
<name>A0A6I1EIX2_9BURK</name>
<gene>
    <name evidence="2" type="ORF">GBM95_06470</name>
</gene>
<proteinExistence type="predicted"/>
<accession>A0A6I1EIX2</accession>
<dbReference type="EMBL" id="WEHX01000035">
    <property type="protein sequence ID" value="KAB7660148.1"/>
    <property type="molecule type" value="Genomic_DNA"/>
</dbReference>
<protein>
    <submittedName>
        <fullName evidence="2">DUF805 domain-containing protein</fullName>
    </submittedName>
</protein>
<comment type="caution">
    <text evidence="2">The sequence shown here is derived from an EMBL/GenBank/DDBJ whole genome shotgun (WGS) entry which is preliminary data.</text>
</comment>
<keyword evidence="1" id="KW-0472">Membrane</keyword>
<dbReference type="Pfam" id="PF05656">
    <property type="entry name" value="DUF805"/>
    <property type="match status" value="1"/>
</dbReference>
<dbReference type="InterPro" id="IPR008523">
    <property type="entry name" value="DUF805"/>
</dbReference>
<feature type="transmembrane region" description="Helical" evidence="1">
    <location>
        <begin position="113"/>
        <end position="133"/>
    </location>
</feature>